<evidence type="ECO:0000313" key="1">
    <source>
        <dbReference type="EMBL" id="EFI32844.1"/>
    </source>
</evidence>
<dbReference type="RefSeq" id="WP_008871540.1">
    <property type="nucleotide sequence ID" value="NZ_ACJN02000004.1"/>
</dbReference>
<reference evidence="1" key="1">
    <citation type="submission" date="2010-05" db="EMBL/GenBank/DDBJ databases">
        <title>The draft genome of Desulfonatronospira thiodismutans ASO3-1.</title>
        <authorList>
            <consortium name="US DOE Joint Genome Institute (JGI-PGF)"/>
            <person name="Lucas S."/>
            <person name="Copeland A."/>
            <person name="Lapidus A."/>
            <person name="Cheng J.-F."/>
            <person name="Bruce D."/>
            <person name="Goodwin L."/>
            <person name="Pitluck S."/>
            <person name="Chertkov O."/>
            <person name="Brettin T."/>
            <person name="Detter J.C."/>
            <person name="Han C."/>
            <person name="Land M.L."/>
            <person name="Hauser L."/>
            <person name="Kyrpides N."/>
            <person name="Mikhailova N."/>
            <person name="Muyzer G."/>
            <person name="Woyke T."/>
        </authorList>
    </citation>
    <scope>NUCLEOTIDE SEQUENCE [LARGE SCALE GENOMIC DNA]</scope>
    <source>
        <strain evidence="1">ASO3-1</strain>
    </source>
</reference>
<gene>
    <name evidence="1" type="ORF">Dthio_PD0151</name>
</gene>
<dbReference type="EMBL" id="ACJN02000004">
    <property type="protein sequence ID" value="EFI32844.1"/>
    <property type="molecule type" value="Genomic_DNA"/>
</dbReference>
<protein>
    <submittedName>
        <fullName evidence="1">Uncharacterized protein</fullName>
    </submittedName>
</protein>
<keyword evidence="2" id="KW-1185">Reference proteome</keyword>
<name>D6SU64_9BACT</name>
<dbReference type="OrthoDB" id="5362810at2"/>
<accession>D6SU64</accession>
<sequence length="231" mass="26325">MSYSVCLEDNLLGLLYAFKHGRGHDPLLAERLLHLYKPPHITNVSQLERLGIEEAPLKAQLAGSGLITQSIEELARKTLYKIILSSQKGDFPYVNVQGDPLQNHYTITCKPGESRVKALAHLRALLEGAKNVVVCDRHLKTNWEAARKLFGLFPRKSVAIDFAHPLKQSQNTALKKICSTWKLKQDRTQAYRDLHDRYLLIDRAMEVVITSGVDYLFDDSKECTLIFRIKR</sequence>
<proteinExistence type="predicted"/>
<dbReference type="Proteomes" id="UP000005496">
    <property type="component" value="Unassembled WGS sequence"/>
</dbReference>
<comment type="caution">
    <text evidence="1">The sequence shown here is derived from an EMBL/GenBank/DDBJ whole genome shotgun (WGS) entry which is preliminary data.</text>
</comment>
<organism evidence="1 2">
    <name type="scientific">Desulfonatronospira thiodismutans ASO3-1</name>
    <dbReference type="NCBI Taxonomy" id="555779"/>
    <lineage>
        <taxon>Bacteria</taxon>
        <taxon>Pseudomonadati</taxon>
        <taxon>Thermodesulfobacteriota</taxon>
        <taxon>Desulfovibrionia</taxon>
        <taxon>Desulfovibrionales</taxon>
        <taxon>Desulfonatronovibrionaceae</taxon>
        <taxon>Desulfonatronospira</taxon>
    </lineage>
</organism>
<dbReference type="AlphaFoldDB" id="D6SU64"/>
<dbReference type="eggNOG" id="ENOG50332WW">
    <property type="taxonomic scope" value="Bacteria"/>
</dbReference>
<evidence type="ECO:0000313" key="2">
    <source>
        <dbReference type="Proteomes" id="UP000005496"/>
    </source>
</evidence>